<dbReference type="GO" id="GO:0006364">
    <property type="term" value="P:rRNA processing"/>
    <property type="evidence" value="ECO:0007669"/>
    <property type="project" value="UniProtKB-KW"/>
</dbReference>
<reference evidence="5 6" key="1">
    <citation type="submission" date="2018-04" db="EMBL/GenBank/DDBJ databases">
        <authorList>
            <person name="Zhang X."/>
            <person name="Yuan J."/>
            <person name="Li F."/>
            <person name="Xiang J."/>
        </authorList>
    </citation>
    <scope>NUCLEOTIDE SEQUENCE [LARGE SCALE GENOMIC DNA]</scope>
    <source>
        <tissue evidence="5">Muscle</tissue>
    </source>
</reference>
<dbReference type="STRING" id="6689.A0A423T6I0"/>
<dbReference type="Pfam" id="PF10273">
    <property type="entry name" value="WGG"/>
    <property type="match status" value="1"/>
</dbReference>
<evidence type="ECO:0000256" key="1">
    <source>
        <dbReference type="ARBA" id="ARBA00002210"/>
    </source>
</evidence>
<dbReference type="EMBL" id="QCYY01002239">
    <property type="protein sequence ID" value="ROT71848.1"/>
    <property type="molecule type" value="Genomic_DNA"/>
</dbReference>
<comment type="similarity">
    <text evidence="2">Belongs to the TSR2 family.</text>
</comment>
<dbReference type="OrthoDB" id="263560at2759"/>
<dbReference type="AlphaFoldDB" id="A0A423T6I0"/>
<reference evidence="5 6" key="2">
    <citation type="submission" date="2019-01" db="EMBL/GenBank/DDBJ databases">
        <title>The decoding of complex shrimp genome reveals the adaptation for benthos swimmer, frequently molting mechanism and breeding impact on genome.</title>
        <authorList>
            <person name="Sun Y."/>
            <person name="Gao Y."/>
            <person name="Yu Y."/>
        </authorList>
    </citation>
    <scope>NUCLEOTIDE SEQUENCE [LARGE SCALE GENOMIC DNA]</scope>
    <source>
        <tissue evidence="5">Muscle</tissue>
    </source>
</reference>
<evidence type="ECO:0000256" key="4">
    <source>
        <dbReference type="ARBA" id="ARBA00022552"/>
    </source>
</evidence>
<evidence type="ECO:0000313" key="5">
    <source>
        <dbReference type="EMBL" id="ROT71848.1"/>
    </source>
</evidence>
<dbReference type="PANTHER" id="PTHR21250">
    <property type="entry name" value="PRE-RRNA-PROCESSING PROTEIN TSR2 HOMOLOG"/>
    <property type="match status" value="1"/>
</dbReference>
<dbReference type="InterPro" id="IPR019398">
    <property type="entry name" value="Pre-rRNA_process_TSR2"/>
</dbReference>
<comment type="caution">
    <text evidence="5">The sequence shown here is derived from an EMBL/GenBank/DDBJ whole genome shotgun (WGS) entry which is preliminary data.</text>
</comment>
<gene>
    <name evidence="5" type="ORF">C7M84_009819</name>
</gene>
<protein>
    <recommendedName>
        <fullName evidence="3">Pre-rRNA-processing protein TSR2 homolog</fullName>
    </recommendedName>
</protein>
<comment type="function">
    <text evidence="1">May be involved in 20S pre-rRNA processing.</text>
</comment>
<dbReference type="Proteomes" id="UP000283509">
    <property type="component" value="Unassembled WGS sequence"/>
</dbReference>
<proteinExistence type="inferred from homology"/>
<keyword evidence="6" id="KW-1185">Reference proteome</keyword>
<keyword evidence="4" id="KW-0698">rRNA processing</keyword>
<accession>A0A423T6I0</accession>
<evidence type="ECO:0000313" key="6">
    <source>
        <dbReference type="Proteomes" id="UP000283509"/>
    </source>
</evidence>
<evidence type="ECO:0000256" key="3">
    <source>
        <dbReference type="ARBA" id="ARBA00017551"/>
    </source>
</evidence>
<evidence type="ECO:0000256" key="2">
    <source>
        <dbReference type="ARBA" id="ARBA00006524"/>
    </source>
</evidence>
<sequence length="298" mass="33862">MESLFGKAVEVTLKNWNPLQFAVSQQMGGRDSIAKRDWFPSVVEDFFYKNEDLDPDEVADFIATIMDSEFNTLVEDDSDLEVATVLCRFYRLSEAGEKDKIQEELEKMPKYNLDSCVVQDTENETEDDTHEMMTDQLTELQLHENGGDCGGDNGQGERELTELEKQQLQDEADGWTTLSEKHKTLTTKGTAHLLTVVASALHFCRSLWISFSHYLLKIHWRPVSSSGSRVVAGGSGQFYAGKCWLSTFYRQLLKRQDESRFDVTAKTNKGRGLMTRGFCTGPYLLALMRVLPPEHSIF</sequence>
<name>A0A423T6I0_PENVA</name>
<organism evidence="5 6">
    <name type="scientific">Penaeus vannamei</name>
    <name type="common">Whiteleg shrimp</name>
    <name type="synonym">Litopenaeus vannamei</name>
    <dbReference type="NCBI Taxonomy" id="6689"/>
    <lineage>
        <taxon>Eukaryota</taxon>
        <taxon>Metazoa</taxon>
        <taxon>Ecdysozoa</taxon>
        <taxon>Arthropoda</taxon>
        <taxon>Crustacea</taxon>
        <taxon>Multicrustacea</taxon>
        <taxon>Malacostraca</taxon>
        <taxon>Eumalacostraca</taxon>
        <taxon>Eucarida</taxon>
        <taxon>Decapoda</taxon>
        <taxon>Dendrobranchiata</taxon>
        <taxon>Penaeoidea</taxon>
        <taxon>Penaeidae</taxon>
        <taxon>Penaeus</taxon>
    </lineage>
</organism>